<protein>
    <submittedName>
        <fullName evidence="3">DUF5590 domain-containing protein</fullName>
    </submittedName>
</protein>
<keyword evidence="1" id="KW-0812">Transmembrane</keyword>
<dbReference type="EMBL" id="JAHLZF010000001">
    <property type="protein sequence ID" value="MBU6079488.1"/>
    <property type="molecule type" value="Genomic_DNA"/>
</dbReference>
<gene>
    <name evidence="3" type="ORF">KQ486_00490</name>
</gene>
<dbReference type="InterPro" id="IPR041401">
    <property type="entry name" value="TseB-like_dom"/>
</dbReference>
<dbReference type="RefSeq" id="WP_144158900.1">
    <property type="nucleotide sequence ID" value="NZ_CAUPKR010000001.1"/>
</dbReference>
<dbReference type="Proteomes" id="UP000812672">
    <property type="component" value="Unassembled WGS sequence"/>
</dbReference>
<dbReference type="SUPFAM" id="SSF54403">
    <property type="entry name" value="Cystatin/monellin"/>
    <property type="match status" value="2"/>
</dbReference>
<proteinExistence type="predicted"/>
<dbReference type="Gene3D" id="3.10.450.40">
    <property type="match status" value="2"/>
</dbReference>
<comment type="caution">
    <text evidence="3">The sequence shown here is derived from an EMBL/GenBank/DDBJ whole genome shotgun (WGS) entry which is preliminary data.</text>
</comment>
<keyword evidence="1" id="KW-1133">Transmembrane helix</keyword>
<dbReference type="Pfam" id="PF17881">
    <property type="entry name" value="TseB"/>
    <property type="match status" value="1"/>
</dbReference>
<evidence type="ECO:0000313" key="3">
    <source>
        <dbReference type="EMBL" id="MBU6079488.1"/>
    </source>
</evidence>
<sequence length="168" mass="19705">MQIKKKYIVIGIITLIVLFLVALFSILMVTSYNTKKDHKDHMERVAEIALEHGPIESVDESFEFNGESSYFVYLGKNNEDKAYYVFVPKTEKVEEMKTLEQENGLTKEEMLNQWSSQCTNCELVSISPGIIQDRFIWEVIYTTSEQYYFQNFHFSDGEIYDSISFQKE</sequence>
<name>A0ABS6GKL0_9BACI</name>
<evidence type="ECO:0000256" key="1">
    <source>
        <dbReference type="SAM" id="Phobius"/>
    </source>
</evidence>
<accession>A0ABS6GKL0</accession>
<dbReference type="InterPro" id="IPR046350">
    <property type="entry name" value="Cystatin_sf"/>
</dbReference>
<feature type="transmembrane region" description="Helical" evidence="1">
    <location>
        <begin position="7"/>
        <end position="29"/>
    </location>
</feature>
<feature type="domain" description="Cell wall elongation regulator TseB-like" evidence="2">
    <location>
        <begin position="47"/>
        <end position="88"/>
    </location>
</feature>
<evidence type="ECO:0000259" key="2">
    <source>
        <dbReference type="Pfam" id="PF17881"/>
    </source>
</evidence>
<keyword evidence="4" id="KW-1185">Reference proteome</keyword>
<keyword evidence="1" id="KW-0472">Membrane</keyword>
<evidence type="ECO:0000313" key="4">
    <source>
        <dbReference type="Proteomes" id="UP000812672"/>
    </source>
</evidence>
<organism evidence="3 4">
    <name type="scientific">Allobacillus halotolerans</name>
    <dbReference type="NCBI Taxonomy" id="570278"/>
    <lineage>
        <taxon>Bacteria</taxon>
        <taxon>Bacillati</taxon>
        <taxon>Bacillota</taxon>
        <taxon>Bacilli</taxon>
        <taxon>Bacillales</taxon>
        <taxon>Bacillaceae</taxon>
        <taxon>Allobacillus</taxon>
    </lineage>
</organism>
<reference evidence="3 4" key="1">
    <citation type="journal article" date="2011" name="Int. J. Syst. Evol. Microbiol.">
        <title>Allobacillus halotolerans gen. nov., sp. nov. isolated from shrimp paste.</title>
        <authorList>
            <person name="Sheu S.Y."/>
            <person name="Arun A.B."/>
            <person name="Jiang S.R."/>
            <person name="Young C.C."/>
            <person name="Chen W.M."/>
        </authorList>
    </citation>
    <scope>NUCLEOTIDE SEQUENCE [LARGE SCALE GENOMIC DNA]</scope>
    <source>
        <strain evidence="3 4">LMG 24826</strain>
    </source>
</reference>